<dbReference type="AlphaFoldDB" id="A0AAV5SBL7"/>
<organism evidence="1 2">
    <name type="scientific">Pristionchus entomophagus</name>
    <dbReference type="NCBI Taxonomy" id="358040"/>
    <lineage>
        <taxon>Eukaryota</taxon>
        <taxon>Metazoa</taxon>
        <taxon>Ecdysozoa</taxon>
        <taxon>Nematoda</taxon>
        <taxon>Chromadorea</taxon>
        <taxon>Rhabditida</taxon>
        <taxon>Rhabditina</taxon>
        <taxon>Diplogasteromorpha</taxon>
        <taxon>Diplogasteroidea</taxon>
        <taxon>Neodiplogasteridae</taxon>
        <taxon>Pristionchus</taxon>
    </lineage>
</organism>
<protein>
    <submittedName>
        <fullName evidence="1">Uncharacterized protein</fullName>
    </submittedName>
</protein>
<name>A0AAV5SBL7_9BILA</name>
<dbReference type="Proteomes" id="UP001432027">
    <property type="component" value="Unassembled WGS sequence"/>
</dbReference>
<dbReference type="EMBL" id="BTSX01000001">
    <property type="protein sequence ID" value="GMS80240.1"/>
    <property type="molecule type" value="Genomic_DNA"/>
</dbReference>
<accession>A0AAV5SBL7</accession>
<reference evidence="1" key="1">
    <citation type="submission" date="2023-10" db="EMBL/GenBank/DDBJ databases">
        <title>Genome assembly of Pristionchus species.</title>
        <authorList>
            <person name="Yoshida K."/>
            <person name="Sommer R.J."/>
        </authorList>
    </citation>
    <scope>NUCLEOTIDE SEQUENCE</scope>
    <source>
        <strain evidence="1">RS0144</strain>
    </source>
</reference>
<proteinExistence type="predicted"/>
<evidence type="ECO:0000313" key="1">
    <source>
        <dbReference type="EMBL" id="GMS80240.1"/>
    </source>
</evidence>
<gene>
    <name evidence="1" type="ORF">PENTCL1PPCAC_2415</name>
</gene>
<keyword evidence="2" id="KW-1185">Reference proteome</keyword>
<comment type="caution">
    <text evidence="1">The sequence shown here is derived from an EMBL/GenBank/DDBJ whole genome shotgun (WGS) entry which is preliminary data.</text>
</comment>
<sequence length="210" mass="23559">MKSPGRVVTNYSNECVSPRIRDLPRSAIAQRILKEQSASTGHFPMDDESPLTSVSRHFDSVEDEEVTIEDVEVIEEMECLPLEQTLSQRKSQQVILSTQPIIVSSSRPCSTPAHQTNLIQELCRLMPTLVDVTVPPVNAYSSVCDKTTEDSIDTSNYSIHCTGDGAASARFRVHDERAYGNRRPWNTICPSHSIDCFHSGYQLEIRLESY</sequence>
<evidence type="ECO:0000313" key="2">
    <source>
        <dbReference type="Proteomes" id="UP001432027"/>
    </source>
</evidence>